<dbReference type="RefSeq" id="WP_114833792.1">
    <property type="nucleotide sequence ID" value="NZ_LR699114.1"/>
</dbReference>
<evidence type="ECO:0000259" key="2">
    <source>
        <dbReference type="Pfam" id="PF01878"/>
    </source>
</evidence>
<dbReference type="InterPro" id="IPR052181">
    <property type="entry name" value="5hmC_binding"/>
</dbReference>
<evidence type="ECO:0000256" key="1">
    <source>
        <dbReference type="ARBA" id="ARBA00022553"/>
    </source>
</evidence>
<dbReference type="AlphaFoldDB" id="A0A370GV96"/>
<name>A0A370GV96_9COXI</name>
<dbReference type="PANTHER" id="PTHR14087:SF7">
    <property type="entry name" value="THYMOCYTE NUCLEAR PROTEIN 1"/>
    <property type="match status" value="1"/>
</dbReference>
<dbReference type="EMBL" id="QQAX01000005">
    <property type="protein sequence ID" value="RDI46494.1"/>
    <property type="molecule type" value="Genomic_DNA"/>
</dbReference>
<evidence type="ECO:0000313" key="4">
    <source>
        <dbReference type="Proteomes" id="UP000254720"/>
    </source>
</evidence>
<dbReference type="Pfam" id="PF01878">
    <property type="entry name" value="EVE"/>
    <property type="match status" value="1"/>
</dbReference>
<dbReference type="InterPro" id="IPR015947">
    <property type="entry name" value="PUA-like_sf"/>
</dbReference>
<gene>
    <name evidence="3" type="ORF">C8D86_10518</name>
</gene>
<feature type="domain" description="EVE" evidence="2">
    <location>
        <begin position="2"/>
        <end position="151"/>
    </location>
</feature>
<dbReference type="OrthoDB" id="9791347at2"/>
<dbReference type="PANTHER" id="PTHR14087">
    <property type="entry name" value="THYMOCYTE NUCLEAR PROTEIN 1"/>
    <property type="match status" value="1"/>
</dbReference>
<dbReference type="SUPFAM" id="SSF88697">
    <property type="entry name" value="PUA domain-like"/>
    <property type="match status" value="1"/>
</dbReference>
<keyword evidence="1" id="KW-0597">Phosphoprotein</keyword>
<reference evidence="3 4" key="1">
    <citation type="submission" date="2018-07" db="EMBL/GenBank/DDBJ databases">
        <title>Genomic Encyclopedia of Type Strains, Phase IV (KMG-IV): sequencing the most valuable type-strain genomes for metagenomic binning, comparative biology and taxonomic classification.</title>
        <authorList>
            <person name="Goeker M."/>
        </authorList>
    </citation>
    <scope>NUCLEOTIDE SEQUENCE [LARGE SCALE GENOMIC DNA]</scope>
    <source>
        <strain evidence="3 4">DSM 16500</strain>
    </source>
</reference>
<proteinExistence type="predicted"/>
<dbReference type="Gene3D" id="3.10.590.10">
    <property type="entry name" value="ph1033 like domains"/>
    <property type="match status" value="1"/>
</dbReference>
<sequence>MQYWLFKSEPGCFSIDDLSKRPKQISPWDGVRNYQVRNMLRDQIKKGDQGFFYHSSCTPPGVAGIIEVVREGYPDFTAWDLDSEHYDPKSTPENPRWYMVDVKLIKKFSHFVALDEIKKQPQLKNMLIMRKGNRLSITPVTKEEWKRIVELGGK</sequence>
<dbReference type="Proteomes" id="UP000254720">
    <property type="component" value="Unassembled WGS sequence"/>
</dbReference>
<accession>A0A370GV96</accession>
<dbReference type="InterPro" id="IPR002740">
    <property type="entry name" value="EVE_domain"/>
</dbReference>
<dbReference type="CDD" id="cd21133">
    <property type="entry name" value="EVE"/>
    <property type="match status" value="1"/>
</dbReference>
<dbReference type="InterPro" id="IPR047197">
    <property type="entry name" value="THYN1-like_EVE"/>
</dbReference>
<protein>
    <submittedName>
        <fullName evidence="3">Putative RNA-binding protein with PUA-like domain</fullName>
    </submittedName>
</protein>
<keyword evidence="4" id="KW-1185">Reference proteome</keyword>
<evidence type="ECO:0000313" key="3">
    <source>
        <dbReference type="EMBL" id="RDI46494.1"/>
    </source>
</evidence>
<dbReference type="FunFam" id="3.10.590.10:FF:000003">
    <property type="entry name" value="Thymocyte nuclear protein 1"/>
    <property type="match status" value="1"/>
</dbReference>
<organism evidence="3 4">
    <name type="scientific">Aquicella lusitana</name>
    <dbReference type="NCBI Taxonomy" id="254246"/>
    <lineage>
        <taxon>Bacteria</taxon>
        <taxon>Pseudomonadati</taxon>
        <taxon>Pseudomonadota</taxon>
        <taxon>Gammaproteobacteria</taxon>
        <taxon>Legionellales</taxon>
        <taxon>Coxiellaceae</taxon>
        <taxon>Aquicella</taxon>
    </lineage>
</organism>
<comment type="caution">
    <text evidence="3">The sequence shown here is derived from an EMBL/GenBank/DDBJ whole genome shotgun (WGS) entry which is preliminary data.</text>
</comment>